<dbReference type="Gene3D" id="1.10.10.10">
    <property type="entry name" value="Winged helix-like DNA-binding domain superfamily/Winged helix DNA-binding domain"/>
    <property type="match status" value="1"/>
</dbReference>
<keyword evidence="1" id="KW-0805">Transcription regulation</keyword>
<evidence type="ECO:0000259" key="4">
    <source>
        <dbReference type="PROSITE" id="PS50995"/>
    </source>
</evidence>
<proteinExistence type="predicted"/>
<evidence type="ECO:0000256" key="3">
    <source>
        <dbReference type="ARBA" id="ARBA00023163"/>
    </source>
</evidence>
<dbReference type="Pfam" id="PF01047">
    <property type="entry name" value="MarR"/>
    <property type="match status" value="1"/>
</dbReference>
<dbReference type="SMART" id="SM00347">
    <property type="entry name" value="HTH_MARR"/>
    <property type="match status" value="1"/>
</dbReference>
<keyword evidence="2" id="KW-0238">DNA-binding</keyword>
<gene>
    <name evidence="5" type="ORF">GCM10022236_04410</name>
</gene>
<feature type="domain" description="HTH marR-type" evidence="4">
    <location>
        <begin position="1"/>
        <end position="140"/>
    </location>
</feature>
<dbReference type="EMBL" id="BAABAB010000004">
    <property type="protein sequence ID" value="GAA3605623.1"/>
    <property type="molecule type" value="Genomic_DNA"/>
</dbReference>
<dbReference type="PRINTS" id="PR00598">
    <property type="entry name" value="HTHMARR"/>
</dbReference>
<evidence type="ECO:0000313" key="5">
    <source>
        <dbReference type="EMBL" id="GAA3605623.1"/>
    </source>
</evidence>
<sequence>MVDSSVAADVDAVMRAARVISAIIAGSVAQTDDAVTMPQLRALVLVATRAEVNASAVAHSLSIHLSNASRLCDRLVQAGWLDRRQSSDDRRNLVLSLTPAGSRLLASVMDHRRRAFAAILLRMPTAGRAALIAGLNEFADTAGEPDERDLLLP</sequence>
<keyword evidence="6" id="KW-1185">Reference proteome</keyword>
<dbReference type="InterPro" id="IPR036390">
    <property type="entry name" value="WH_DNA-bd_sf"/>
</dbReference>
<comment type="caution">
    <text evidence="5">The sequence shown here is derived from an EMBL/GenBank/DDBJ whole genome shotgun (WGS) entry which is preliminary data.</text>
</comment>
<dbReference type="InterPro" id="IPR036388">
    <property type="entry name" value="WH-like_DNA-bd_sf"/>
</dbReference>
<reference evidence="6" key="1">
    <citation type="journal article" date="2019" name="Int. J. Syst. Evol. Microbiol.">
        <title>The Global Catalogue of Microorganisms (GCM) 10K type strain sequencing project: providing services to taxonomists for standard genome sequencing and annotation.</title>
        <authorList>
            <consortium name="The Broad Institute Genomics Platform"/>
            <consortium name="The Broad Institute Genome Sequencing Center for Infectious Disease"/>
            <person name="Wu L."/>
            <person name="Ma J."/>
        </authorList>
    </citation>
    <scope>NUCLEOTIDE SEQUENCE [LARGE SCALE GENOMIC DNA]</scope>
    <source>
        <strain evidence="6">JCM 16929</strain>
    </source>
</reference>
<accession>A0ABP6ZF16</accession>
<evidence type="ECO:0000313" key="6">
    <source>
        <dbReference type="Proteomes" id="UP001501490"/>
    </source>
</evidence>
<dbReference type="PROSITE" id="PS50995">
    <property type="entry name" value="HTH_MARR_2"/>
    <property type="match status" value="1"/>
</dbReference>
<keyword evidence="3" id="KW-0804">Transcription</keyword>
<dbReference type="PANTHER" id="PTHR33164:SF94">
    <property type="entry name" value="TRANSCRIPTIONAL REGULATORY PROTEIN-RELATED"/>
    <property type="match status" value="1"/>
</dbReference>
<dbReference type="RefSeq" id="WP_344801443.1">
    <property type="nucleotide sequence ID" value="NZ_BAABAB010000004.1"/>
</dbReference>
<name>A0ABP6ZF16_9ACTN</name>
<dbReference type="Proteomes" id="UP001501490">
    <property type="component" value="Unassembled WGS sequence"/>
</dbReference>
<evidence type="ECO:0000256" key="2">
    <source>
        <dbReference type="ARBA" id="ARBA00023125"/>
    </source>
</evidence>
<dbReference type="InterPro" id="IPR000835">
    <property type="entry name" value="HTH_MarR-typ"/>
</dbReference>
<evidence type="ECO:0000256" key="1">
    <source>
        <dbReference type="ARBA" id="ARBA00023015"/>
    </source>
</evidence>
<dbReference type="PANTHER" id="PTHR33164">
    <property type="entry name" value="TRANSCRIPTIONAL REGULATOR, MARR FAMILY"/>
    <property type="match status" value="1"/>
</dbReference>
<dbReference type="SUPFAM" id="SSF46785">
    <property type="entry name" value="Winged helix' DNA-binding domain"/>
    <property type="match status" value="1"/>
</dbReference>
<protein>
    <submittedName>
        <fullName evidence="5">MarR family transcriptional regulator</fullName>
    </submittedName>
</protein>
<organism evidence="5 6">
    <name type="scientific">Microlunatus ginsengisoli</name>
    <dbReference type="NCBI Taxonomy" id="363863"/>
    <lineage>
        <taxon>Bacteria</taxon>
        <taxon>Bacillati</taxon>
        <taxon>Actinomycetota</taxon>
        <taxon>Actinomycetes</taxon>
        <taxon>Propionibacteriales</taxon>
        <taxon>Propionibacteriaceae</taxon>
        <taxon>Microlunatus</taxon>
    </lineage>
</organism>
<dbReference type="InterPro" id="IPR023187">
    <property type="entry name" value="Tscrpt_reg_MarR-type_CS"/>
</dbReference>
<dbReference type="InterPro" id="IPR039422">
    <property type="entry name" value="MarR/SlyA-like"/>
</dbReference>
<dbReference type="PROSITE" id="PS01117">
    <property type="entry name" value="HTH_MARR_1"/>
    <property type="match status" value="1"/>
</dbReference>